<protein>
    <submittedName>
        <fullName evidence="1">Uncharacterized protein</fullName>
    </submittedName>
</protein>
<dbReference type="GeneID" id="17036312"/>
<dbReference type="Proteomes" id="UP000007264">
    <property type="component" value="Unassembled WGS sequence"/>
</dbReference>
<dbReference type="KEGG" id="csl:COCSUDRAFT_34560"/>
<proteinExistence type="predicted"/>
<name>I0YJ32_COCSC</name>
<organism evidence="1 2">
    <name type="scientific">Coccomyxa subellipsoidea (strain C-169)</name>
    <name type="common">Green microalga</name>
    <dbReference type="NCBI Taxonomy" id="574566"/>
    <lineage>
        <taxon>Eukaryota</taxon>
        <taxon>Viridiplantae</taxon>
        <taxon>Chlorophyta</taxon>
        <taxon>core chlorophytes</taxon>
        <taxon>Trebouxiophyceae</taxon>
        <taxon>Trebouxiophyceae incertae sedis</taxon>
        <taxon>Coccomyxaceae</taxon>
        <taxon>Coccomyxa</taxon>
        <taxon>Coccomyxa subellipsoidea</taxon>
    </lineage>
</organism>
<dbReference type="AlphaFoldDB" id="I0YJ32"/>
<sequence>MAVVLLNQALEKRKRWARNKDACFIALSLNLVTSFLSAVNDGQYIVGSGCDWARQLEAPKILQNCRMWRLETTVDQSMQYWCVFIQNYTLLICLCI</sequence>
<dbReference type="RefSeq" id="XP_005642945.1">
    <property type="nucleotide sequence ID" value="XM_005642888.1"/>
</dbReference>
<reference evidence="1 2" key="1">
    <citation type="journal article" date="2012" name="Genome Biol.">
        <title>The genome of the polar eukaryotic microalga coccomyxa subellipsoidea reveals traits of cold adaptation.</title>
        <authorList>
            <person name="Blanc G."/>
            <person name="Agarkova I."/>
            <person name="Grimwood J."/>
            <person name="Kuo A."/>
            <person name="Brueggeman A."/>
            <person name="Dunigan D."/>
            <person name="Gurnon J."/>
            <person name="Ladunga I."/>
            <person name="Lindquist E."/>
            <person name="Lucas S."/>
            <person name="Pangilinan J."/>
            <person name="Proschold T."/>
            <person name="Salamov A."/>
            <person name="Schmutz J."/>
            <person name="Weeks D."/>
            <person name="Yamada T."/>
            <person name="Claverie J.M."/>
            <person name="Grigoriev I."/>
            <person name="Van Etten J."/>
            <person name="Lomsadze A."/>
            <person name="Borodovsky M."/>
        </authorList>
    </citation>
    <scope>NUCLEOTIDE SEQUENCE [LARGE SCALE GENOMIC DNA]</scope>
    <source>
        <strain evidence="1 2">C-169</strain>
    </source>
</reference>
<evidence type="ECO:0000313" key="2">
    <source>
        <dbReference type="Proteomes" id="UP000007264"/>
    </source>
</evidence>
<accession>I0YJ32</accession>
<dbReference type="EMBL" id="AGSI01000024">
    <property type="protein sequence ID" value="EIE18401.1"/>
    <property type="molecule type" value="Genomic_DNA"/>
</dbReference>
<gene>
    <name evidence="1" type="ORF">COCSUDRAFT_34560</name>
</gene>
<evidence type="ECO:0000313" key="1">
    <source>
        <dbReference type="EMBL" id="EIE18401.1"/>
    </source>
</evidence>
<keyword evidence="2" id="KW-1185">Reference proteome</keyword>
<comment type="caution">
    <text evidence="1">The sequence shown here is derived from an EMBL/GenBank/DDBJ whole genome shotgun (WGS) entry which is preliminary data.</text>
</comment>